<dbReference type="SUPFAM" id="SSF47729">
    <property type="entry name" value="IHF-like DNA-binding proteins"/>
    <property type="match status" value="1"/>
</dbReference>
<dbReference type="PANTHER" id="PTHR33175:SF3">
    <property type="entry name" value="DNA-BINDING PROTEIN HU-BETA"/>
    <property type="match status" value="1"/>
</dbReference>
<keyword evidence="2" id="KW-0226">DNA condensation</keyword>
<name>S9QVE5_9RHOB</name>
<sequence>MNKVEIEAKVAEELGMTRKDVSRVMSAVTETIGDAIGKGQDVRISKFGSFRVTTRKACKSKDPTTGEIRMIPESKRIMFRPGKDLKSKVRDD</sequence>
<keyword evidence="6" id="KW-1185">Reference proteome</keyword>
<proteinExistence type="inferred from homology"/>
<evidence type="ECO:0000313" key="6">
    <source>
        <dbReference type="Proteomes" id="UP000015347"/>
    </source>
</evidence>
<dbReference type="STRING" id="1123237.Salmuc_02140"/>
<dbReference type="SMART" id="SM00411">
    <property type="entry name" value="BHL"/>
    <property type="match status" value="1"/>
</dbReference>
<dbReference type="CDD" id="cd13831">
    <property type="entry name" value="HU"/>
    <property type="match status" value="1"/>
</dbReference>
<dbReference type="GO" id="GO:0005829">
    <property type="term" value="C:cytosol"/>
    <property type="evidence" value="ECO:0007669"/>
    <property type="project" value="TreeGrafter"/>
</dbReference>
<keyword evidence="3 5" id="KW-0238">DNA-binding</keyword>
<dbReference type="GO" id="GO:0030261">
    <property type="term" value="P:chromosome condensation"/>
    <property type="evidence" value="ECO:0007669"/>
    <property type="project" value="UniProtKB-KW"/>
</dbReference>
<comment type="caution">
    <text evidence="5">The sequence shown here is derived from an EMBL/GenBank/DDBJ whole genome shotgun (WGS) entry which is preliminary data.</text>
</comment>
<dbReference type="InterPro" id="IPR010992">
    <property type="entry name" value="IHF-like_DNA-bd_dom_sf"/>
</dbReference>
<dbReference type="AlphaFoldDB" id="S9QVE5"/>
<organism evidence="5 6">
    <name type="scientific">Salipiger mucosus DSM 16094</name>
    <dbReference type="NCBI Taxonomy" id="1123237"/>
    <lineage>
        <taxon>Bacteria</taxon>
        <taxon>Pseudomonadati</taxon>
        <taxon>Pseudomonadota</taxon>
        <taxon>Alphaproteobacteria</taxon>
        <taxon>Rhodobacterales</taxon>
        <taxon>Roseobacteraceae</taxon>
        <taxon>Salipiger</taxon>
    </lineage>
</organism>
<evidence type="ECO:0000256" key="4">
    <source>
        <dbReference type="RuleBase" id="RU003939"/>
    </source>
</evidence>
<dbReference type="PRINTS" id="PR01727">
    <property type="entry name" value="DNABINDINGHU"/>
</dbReference>
<dbReference type="InterPro" id="IPR000119">
    <property type="entry name" value="Hist_DNA-bd"/>
</dbReference>
<dbReference type="Pfam" id="PF00216">
    <property type="entry name" value="Bac_DNA_binding"/>
    <property type="match status" value="1"/>
</dbReference>
<accession>S9QVE5</accession>
<comment type="similarity">
    <text evidence="1 4">Belongs to the bacterial histone-like protein family.</text>
</comment>
<reference evidence="6" key="1">
    <citation type="journal article" date="2014" name="Stand. Genomic Sci.">
        <title>Genome sequence of the exopolysaccharide-producing Salipiger mucosus type strain (DSM 16094(T)), a moderately halophilic member of the Roseobacter clade.</title>
        <authorList>
            <person name="Riedel T."/>
            <person name="Spring S."/>
            <person name="Fiebig A."/>
            <person name="Petersen J."/>
            <person name="Kyrpides N.C."/>
            <person name="Goker M."/>
            <person name="Klenk H.P."/>
        </authorList>
    </citation>
    <scope>NUCLEOTIDE SEQUENCE [LARGE SCALE GENOMIC DNA]</scope>
    <source>
        <strain evidence="6">DSM 16094</strain>
    </source>
</reference>
<evidence type="ECO:0000256" key="3">
    <source>
        <dbReference type="ARBA" id="ARBA00023125"/>
    </source>
</evidence>
<evidence type="ECO:0000256" key="1">
    <source>
        <dbReference type="ARBA" id="ARBA00010529"/>
    </source>
</evidence>
<dbReference type="Gene3D" id="4.10.520.10">
    <property type="entry name" value="IHF-like DNA-binding proteins"/>
    <property type="match status" value="1"/>
</dbReference>
<dbReference type="HOGENOM" id="CLU_105066_3_0_5"/>
<gene>
    <name evidence="5" type="ORF">Salmuc_02140</name>
</gene>
<evidence type="ECO:0000313" key="5">
    <source>
        <dbReference type="EMBL" id="EPX83532.1"/>
    </source>
</evidence>
<evidence type="ECO:0000256" key="2">
    <source>
        <dbReference type="ARBA" id="ARBA00023067"/>
    </source>
</evidence>
<protein>
    <submittedName>
        <fullName evidence="5">Non-specific DNA-binding protein</fullName>
    </submittedName>
</protein>
<dbReference type="OrthoDB" id="9799835at2"/>
<dbReference type="EMBL" id="APVH01000015">
    <property type="protein sequence ID" value="EPX83532.1"/>
    <property type="molecule type" value="Genomic_DNA"/>
</dbReference>
<dbReference type="eggNOG" id="COG0776">
    <property type="taxonomic scope" value="Bacteria"/>
</dbReference>
<dbReference type="Proteomes" id="UP000015347">
    <property type="component" value="Unassembled WGS sequence"/>
</dbReference>
<dbReference type="GO" id="GO:0003677">
    <property type="term" value="F:DNA binding"/>
    <property type="evidence" value="ECO:0007669"/>
    <property type="project" value="UniProtKB-KW"/>
</dbReference>
<dbReference type="GO" id="GO:0030527">
    <property type="term" value="F:structural constituent of chromatin"/>
    <property type="evidence" value="ECO:0007669"/>
    <property type="project" value="InterPro"/>
</dbReference>
<dbReference type="RefSeq" id="WP_020038393.1">
    <property type="nucleotide sequence ID" value="NZ_KE557274.1"/>
</dbReference>
<dbReference type="PANTHER" id="PTHR33175">
    <property type="entry name" value="DNA-BINDING PROTEIN HU"/>
    <property type="match status" value="1"/>
</dbReference>